<protein>
    <recommendedName>
        <fullName evidence="4">Ig-like domain-containing protein</fullName>
    </recommendedName>
</protein>
<gene>
    <name evidence="2" type="ORF">L486_03973</name>
</gene>
<evidence type="ECO:0008006" key="4">
    <source>
        <dbReference type="Google" id="ProtNLM"/>
    </source>
</evidence>
<dbReference type="OrthoDB" id="10387274at2759"/>
<dbReference type="EMBL" id="KI669462">
    <property type="protein sequence ID" value="OCF57949.1"/>
    <property type="molecule type" value="Genomic_DNA"/>
</dbReference>
<sequence length="156" mass="17259">MFLSTFSSLFPLILLPSVLAGLEGSVKINFPSTTSATQTTELGDIPKEGDTRTITFSDANDKKSFYWYGPTWVEEGRPQSEERRSWKQECQVWAGKGFNKDIEFTLRTQSAGLVGPKDQGGHIKCTLVSCLIPEGKGECEGEWVVPVVDSFTVFVI</sequence>
<reference evidence="2 3" key="1">
    <citation type="submission" date="2013-07" db="EMBL/GenBank/DDBJ databases">
        <title>The Genome Sequence of Kwoniella mangroviensis CBS10435.</title>
        <authorList>
            <consortium name="The Broad Institute Genome Sequencing Platform"/>
            <person name="Cuomo C."/>
            <person name="Litvintseva A."/>
            <person name="Chen Y."/>
            <person name="Heitman J."/>
            <person name="Sun S."/>
            <person name="Springer D."/>
            <person name="Dromer F."/>
            <person name="Young S.K."/>
            <person name="Zeng Q."/>
            <person name="Gargeya S."/>
            <person name="Fitzgerald M."/>
            <person name="Abouelleil A."/>
            <person name="Alvarado L."/>
            <person name="Berlin A.M."/>
            <person name="Chapman S.B."/>
            <person name="Dewar J."/>
            <person name="Goldberg J."/>
            <person name="Griggs A."/>
            <person name="Gujja S."/>
            <person name="Hansen M."/>
            <person name="Howarth C."/>
            <person name="Imamovic A."/>
            <person name="Larimer J."/>
            <person name="McCowan C."/>
            <person name="Murphy C."/>
            <person name="Pearson M."/>
            <person name="Priest M."/>
            <person name="Roberts A."/>
            <person name="Saif S."/>
            <person name="Shea T."/>
            <person name="Sykes S."/>
            <person name="Wortman J."/>
            <person name="Nusbaum C."/>
            <person name="Birren B."/>
        </authorList>
    </citation>
    <scope>NUCLEOTIDE SEQUENCE [LARGE SCALE GENOMIC DNA]</scope>
    <source>
        <strain evidence="2 3">CBS 10435</strain>
    </source>
</reference>
<evidence type="ECO:0000256" key="1">
    <source>
        <dbReference type="SAM" id="SignalP"/>
    </source>
</evidence>
<feature type="chain" id="PRO_5008628850" description="Ig-like domain-containing protein" evidence="1">
    <location>
        <begin position="21"/>
        <end position="156"/>
    </location>
</feature>
<accession>A0A1B9IQW9</accession>
<proteinExistence type="predicted"/>
<dbReference type="Proteomes" id="UP000092583">
    <property type="component" value="Unassembled WGS sequence"/>
</dbReference>
<keyword evidence="3" id="KW-1185">Reference proteome</keyword>
<keyword evidence="1" id="KW-0732">Signal</keyword>
<organism evidence="2 3">
    <name type="scientific">Kwoniella mangroviensis CBS 10435</name>
    <dbReference type="NCBI Taxonomy" id="1331196"/>
    <lineage>
        <taxon>Eukaryota</taxon>
        <taxon>Fungi</taxon>
        <taxon>Dikarya</taxon>
        <taxon>Basidiomycota</taxon>
        <taxon>Agaricomycotina</taxon>
        <taxon>Tremellomycetes</taxon>
        <taxon>Tremellales</taxon>
        <taxon>Cryptococcaceae</taxon>
        <taxon>Kwoniella</taxon>
    </lineage>
</organism>
<dbReference type="AlphaFoldDB" id="A0A1B9IQW9"/>
<feature type="signal peptide" evidence="1">
    <location>
        <begin position="1"/>
        <end position="20"/>
    </location>
</feature>
<reference evidence="3" key="2">
    <citation type="submission" date="2013-12" db="EMBL/GenBank/DDBJ databases">
        <title>Evolution of pathogenesis and genome organization in the Tremellales.</title>
        <authorList>
            <person name="Cuomo C."/>
            <person name="Litvintseva A."/>
            <person name="Heitman J."/>
            <person name="Chen Y."/>
            <person name="Sun S."/>
            <person name="Springer D."/>
            <person name="Dromer F."/>
            <person name="Young S."/>
            <person name="Zeng Q."/>
            <person name="Chapman S."/>
            <person name="Gujja S."/>
            <person name="Saif S."/>
            <person name="Birren B."/>
        </authorList>
    </citation>
    <scope>NUCLEOTIDE SEQUENCE [LARGE SCALE GENOMIC DNA]</scope>
    <source>
        <strain evidence="3">CBS 10435</strain>
    </source>
</reference>
<evidence type="ECO:0000313" key="2">
    <source>
        <dbReference type="EMBL" id="OCF57949.1"/>
    </source>
</evidence>
<evidence type="ECO:0000313" key="3">
    <source>
        <dbReference type="Proteomes" id="UP000092583"/>
    </source>
</evidence>
<name>A0A1B9IQW9_9TREE</name>